<dbReference type="PANTHER" id="PTHR42788">
    <property type="entry name" value="TAURINE IMPORT ATP-BINDING PROTEIN-RELATED"/>
    <property type="match status" value="1"/>
</dbReference>
<dbReference type="InterPro" id="IPR027417">
    <property type="entry name" value="P-loop_NTPase"/>
</dbReference>
<name>A0ABW2LK54_9PSEU</name>
<dbReference type="PANTHER" id="PTHR42788:SF13">
    <property type="entry name" value="ALIPHATIC SULFONATES IMPORT ATP-BINDING PROTEIN SSUB"/>
    <property type="match status" value="1"/>
</dbReference>
<dbReference type="PROSITE" id="PS00211">
    <property type="entry name" value="ABC_TRANSPORTER_1"/>
    <property type="match status" value="1"/>
</dbReference>
<dbReference type="SUPFAM" id="SSF52540">
    <property type="entry name" value="P-loop containing nucleoside triphosphate hydrolases"/>
    <property type="match status" value="1"/>
</dbReference>
<sequence>MAARRGAVIVRDLVKRFDGRPVLDHLDLGIDRGEFVALVGRSGSGKSTLLRILAGLDAQHEGRAGLPSSVSVAFQEPRLLPWRSVGENVRLGLRADDPAEVARRALGEVGLAAHEKSWPLTLSGGEAQRVSLARALVREPQLLLLDEPFGALDALTRASMHRLVQGLWRDHRPAVLLVTHDVEEALTLADRTLVLADGRISAEHPRPGDERELSALRDRVLDDLGVETRAA</sequence>
<dbReference type="Pfam" id="PF00005">
    <property type="entry name" value="ABC_tran"/>
    <property type="match status" value="1"/>
</dbReference>
<dbReference type="InterPro" id="IPR017871">
    <property type="entry name" value="ABC_transporter-like_CS"/>
</dbReference>
<accession>A0ABW2LK54</accession>
<dbReference type="RefSeq" id="WP_380669295.1">
    <property type="nucleotide sequence ID" value="NZ_JBHTCJ010000007.1"/>
</dbReference>
<dbReference type="GO" id="GO:0005524">
    <property type="term" value="F:ATP binding"/>
    <property type="evidence" value="ECO:0007669"/>
    <property type="project" value="UniProtKB-KW"/>
</dbReference>
<dbReference type="InterPro" id="IPR050166">
    <property type="entry name" value="ABC_transporter_ATP-bind"/>
</dbReference>
<dbReference type="InterPro" id="IPR003593">
    <property type="entry name" value="AAA+_ATPase"/>
</dbReference>
<gene>
    <name evidence="5" type="ORF">ACFQRI_16120</name>
</gene>
<dbReference type="PROSITE" id="PS50893">
    <property type="entry name" value="ABC_TRANSPORTER_2"/>
    <property type="match status" value="1"/>
</dbReference>
<dbReference type="Gene3D" id="3.40.50.300">
    <property type="entry name" value="P-loop containing nucleotide triphosphate hydrolases"/>
    <property type="match status" value="1"/>
</dbReference>
<comment type="caution">
    <text evidence="5">The sequence shown here is derived from an EMBL/GenBank/DDBJ whole genome shotgun (WGS) entry which is preliminary data.</text>
</comment>
<organism evidence="5 6">
    <name type="scientific">Saccharopolyspora griseoalba</name>
    <dbReference type="NCBI Taxonomy" id="1431848"/>
    <lineage>
        <taxon>Bacteria</taxon>
        <taxon>Bacillati</taxon>
        <taxon>Actinomycetota</taxon>
        <taxon>Actinomycetes</taxon>
        <taxon>Pseudonocardiales</taxon>
        <taxon>Pseudonocardiaceae</taxon>
        <taxon>Saccharopolyspora</taxon>
    </lineage>
</organism>
<feature type="domain" description="ABC transporter" evidence="4">
    <location>
        <begin position="8"/>
        <end position="222"/>
    </location>
</feature>
<dbReference type="SMART" id="SM00382">
    <property type="entry name" value="AAA"/>
    <property type="match status" value="1"/>
</dbReference>
<keyword evidence="6" id="KW-1185">Reference proteome</keyword>
<evidence type="ECO:0000313" key="6">
    <source>
        <dbReference type="Proteomes" id="UP001596504"/>
    </source>
</evidence>
<evidence type="ECO:0000259" key="4">
    <source>
        <dbReference type="PROSITE" id="PS50893"/>
    </source>
</evidence>
<evidence type="ECO:0000256" key="2">
    <source>
        <dbReference type="ARBA" id="ARBA00022741"/>
    </source>
</evidence>
<protein>
    <submittedName>
        <fullName evidence="5">ABC transporter ATP-binding protein</fullName>
    </submittedName>
</protein>
<dbReference type="InterPro" id="IPR003439">
    <property type="entry name" value="ABC_transporter-like_ATP-bd"/>
</dbReference>
<dbReference type="Proteomes" id="UP001596504">
    <property type="component" value="Unassembled WGS sequence"/>
</dbReference>
<evidence type="ECO:0000313" key="5">
    <source>
        <dbReference type="EMBL" id="MFC7342931.1"/>
    </source>
</evidence>
<evidence type="ECO:0000256" key="1">
    <source>
        <dbReference type="ARBA" id="ARBA00022448"/>
    </source>
</evidence>
<evidence type="ECO:0000256" key="3">
    <source>
        <dbReference type="ARBA" id="ARBA00022840"/>
    </source>
</evidence>
<keyword evidence="1" id="KW-0813">Transport</keyword>
<keyword evidence="3 5" id="KW-0067">ATP-binding</keyword>
<reference evidence="6" key="1">
    <citation type="journal article" date="2019" name="Int. J. Syst. Evol. Microbiol.">
        <title>The Global Catalogue of Microorganisms (GCM) 10K type strain sequencing project: providing services to taxonomists for standard genome sequencing and annotation.</title>
        <authorList>
            <consortium name="The Broad Institute Genomics Platform"/>
            <consortium name="The Broad Institute Genome Sequencing Center for Infectious Disease"/>
            <person name="Wu L."/>
            <person name="Ma J."/>
        </authorList>
    </citation>
    <scope>NUCLEOTIDE SEQUENCE [LARGE SCALE GENOMIC DNA]</scope>
    <source>
        <strain evidence="6">WLHS5</strain>
    </source>
</reference>
<dbReference type="EMBL" id="JBHTCJ010000007">
    <property type="protein sequence ID" value="MFC7342931.1"/>
    <property type="molecule type" value="Genomic_DNA"/>
</dbReference>
<keyword evidence="2" id="KW-0547">Nucleotide-binding</keyword>
<proteinExistence type="predicted"/>